<dbReference type="InterPro" id="IPR020850">
    <property type="entry name" value="GED_dom"/>
</dbReference>
<dbReference type="OMA" id="ERYGHEY"/>
<keyword evidence="6" id="KW-1185">Reference proteome</keyword>
<dbReference type="PANTHER" id="PTHR11566">
    <property type="entry name" value="DYNAMIN"/>
    <property type="match status" value="1"/>
</dbReference>
<dbReference type="OrthoDB" id="415706at2759"/>
<dbReference type="GO" id="GO:0016020">
    <property type="term" value="C:membrane"/>
    <property type="evidence" value="ECO:0007669"/>
    <property type="project" value="TreeGrafter"/>
</dbReference>
<organism evidence="5 6">
    <name type="scientific">Scytalidium lignicola</name>
    <name type="common">Hyphomycete</name>
    <dbReference type="NCBI Taxonomy" id="5539"/>
    <lineage>
        <taxon>Eukaryota</taxon>
        <taxon>Fungi</taxon>
        <taxon>Dikarya</taxon>
        <taxon>Ascomycota</taxon>
        <taxon>Pezizomycotina</taxon>
        <taxon>Leotiomycetes</taxon>
        <taxon>Leotiomycetes incertae sedis</taxon>
        <taxon>Scytalidium</taxon>
    </lineage>
</organism>
<dbReference type="InterPro" id="IPR030381">
    <property type="entry name" value="G_DYNAMIN_dom"/>
</dbReference>
<keyword evidence="1" id="KW-0547">Nucleotide-binding</keyword>
<evidence type="ECO:0000313" key="6">
    <source>
        <dbReference type="Proteomes" id="UP000258309"/>
    </source>
</evidence>
<dbReference type="GO" id="GO:0005525">
    <property type="term" value="F:GTP binding"/>
    <property type="evidence" value="ECO:0007669"/>
    <property type="project" value="InterPro"/>
</dbReference>
<dbReference type="GO" id="GO:0006897">
    <property type="term" value="P:endocytosis"/>
    <property type="evidence" value="ECO:0007669"/>
    <property type="project" value="TreeGrafter"/>
</dbReference>
<reference evidence="5 6" key="1">
    <citation type="submission" date="2018-05" db="EMBL/GenBank/DDBJ databases">
        <title>Draft genome sequence of Scytalidium lignicola DSM 105466, a ubiquitous saprotrophic fungus.</title>
        <authorList>
            <person name="Buettner E."/>
            <person name="Gebauer A.M."/>
            <person name="Hofrichter M."/>
            <person name="Liers C."/>
            <person name="Kellner H."/>
        </authorList>
    </citation>
    <scope>NUCLEOTIDE SEQUENCE [LARGE SCALE GENOMIC DNA]</scope>
    <source>
        <strain evidence="5 6">DSM 105466</strain>
    </source>
</reference>
<dbReference type="Pfam" id="PF00350">
    <property type="entry name" value="Dynamin_N"/>
    <property type="match status" value="1"/>
</dbReference>
<dbReference type="GO" id="GO:0000266">
    <property type="term" value="P:mitochondrial fission"/>
    <property type="evidence" value="ECO:0007669"/>
    <property type="project" value="TreeGrafter"/>
</dbReference>
<evidence type="ECO:0008006" key="7">
    <source>
        <dbReference type="Google" id="ProtNLM"/>
    </source>
</evidence>
<dbReference type="GO" id="GO:0016559">
    <property type="term" value="P:peroxisome fission"/>
    <property type="evidence" value="ECO:0007669"/>
    <property type="project" value="TreeGrafter"/>
</dbReference>
<dbReference type="STRING" id="5539.A0A3E2HJZ6"/>
<evidence type="ECO:0000256" key="1">
    <source>
        <dbReference type="ARBA" id="ARBA00022741"/>
    </source>
</evidence>
<accession>A0A3E2HJZ6</accession>
<evidence type="ECO:0000259" key="4">
    <source>
        <dbReference type="PROSITE" id="PS51718"/>
    </source>
</evidence>
<comment type="caution">
    <text evidence="5">The sequence shown here is derived from an EMBL/GenBank/DDBJ whole genome shotgun (WGS) entry which is preliminary data.</text>
</comment>
<dbReference type="GO" id="GO:0048312">
    <property type="term" value="P:intracellular distribution of mitochondria"/>
    <property type="evidence" value="ECO:0007669"/>
    <property type="project" value="TreeGrafter"/>
</dbReference>
<sequence>MAEPALDLASPWQLDIIDALRRLGIASFVGLPQLAVVGDQSSGKSSVLEGISHLPFPRDSGLCTRFATQIIFRRAPTTSTKVSIIPGPDRNPDEKIRLRNYVKEGLTTLTADTFLEILLEVCELMGIPGPGQSLEDNKSTFSEDLLSIELCGPNQQNLSIIDIPGIFRTPTEGVTTKGDIDLVRKIMLKYIKDERTIILAVIPSNIDIATQEIISIAKELDPQGVRTLGVLTKPDLIDKGGEENVMSLVEGKRNQLRLGYCIVRNRGQSELSTDHTARHKKEEAFFSVEPWSRLDADRVGIPALQKRLQSLLVSITRREFPKVQAEIMKQLSDRRRRLESLGVDRESTEQQRQFLLDMAQKFQDLTSCALDAYYYRHSIFEHIPELRLATLVVERNERFSKDIETLGHTYNFNSEVSKDEDTSSQALSTLSLNDSTEETQYENREYPELLDLITNYGETSKPIEQGIIEWIGEEYRKARGFGLAPFGPSIFPTIWQQQSKNWEGLTLAYIEDIVLFVHDFVYKALSHVCPDEGIRFSLWSVLQEQLVDSYRVAIRHVQFIIQVERFGTPLTMNSYFNDRLQKRRSLRSEKSEYVNNSNRGDEPNNFTRLSQLEKSTVMNNSEYTIEDFHDFLESYYEVARKRFIDTVCMQGSDFYLLTGLKSPLRIFGTAFVSRLSEDQLDLIAGEDVSTKQLRNSLKNEIAALEKGKKQLRV</sequence>
<evidence type="ECO:0000256" key="2">
    <source>
        <dbReference type="ARBA" id="ARBA00023134"/>
    </source>
</evidence>
<evidence type="ECO:0000259" key="3">
    <source>
        <dbReference type="PROSITE" id="PS51388"/>
    </source>
</evidence>
<dbReference type="InterPro" id="IPR001401">
    <property type="entry name" value="Dynamin_GTPase"/>
</dbReference>
<feature type="domain" description="Dynamin-type G" evidence="4">
    <location>
        <begin position="28"/>
        <end position="321"/>
    </location>
</feature>
<dbReference type="GO" id="GO:0005739">
    <property type="term" value="C:mitochondrion"/>
    <property type="evidence" value="ECO:0007669"/>
    <property type="project" value="TreeGrafter"/>
</dbReference>
<dbReference type="CDD" id="cd08771">
    <property type="entry name" value="DLP_1"/>
    <property type="match status" value="1"/>
</dbReference>
<proteinExistence type="predicted"/>
<dbReference type="PRINTS" id="PR00195">
    <property type="entry name" value="DYNAMIN"/>
</dbReference>
<dbReference type="EMBL" id="NCSJ02000031">
    <property type="protein sequence ID" value="RFU33727.1"/>
    <property type="molecule type" value="Genomic_DNA"/>
</dbReference>
<gene>
    <name evidence="5" type="ORF">B7463_g2600</name>
</gene>
<dbReference type="GO" id="GO:0005874">
    <property type="term" value="C:microtubule"/>
    <property type="evidence" value="ECO:0007669"/>
    <property type="project" value="TreeGrafter"/>
</dbReference>
<dbReference type="GO" id="GO:0003924">
    <property type="term" value="F:GTPase activity"/>
    <property type="evidence" value="ECO:0007669"/>
    <property type="project" value="InterPro"/>
</dbReference>
<dbReference type="FunFam" id="3.40.50.300:FF:001425">
    <property type="entry name" value="Dynamin GTPase, putative"/>
    <property type="match status" value="1"/>
</dbReference>
<dbReference type="InterPro" id="IPR000375">
    <property type="entry name" value="Dynamin_stalk"/>
</dbReference>
<dbReference type="AlphaFoldDB" id="A0A3E2HJZ6"/>
<dbReference type="InterPro" id="IPR045063">
    <property type="entry name" value="Dynamin_N"/>
</dbReference>
<dbReference type="InterPro" id="IPR027417">
    <property type="entry name" value="P-loop_NTPase"/>
</dbReference>
<dbReference type="SUPFAM" id="SSF52540">
    <property type="entry name" value="P-loop containing nucleoside triphosphate hydrolases"/>
    <property type="match status" value="1"/>
</dbReference>
<protein>
    <recommendedName>
        <fullName evidence="7">Dynamin-type G domain-containing protein</fullName>
    </recommendedName>
</protein>
<keyword evidence="2" id="KW-0342">GTP-binding</keyword>
<feature type="non-terminal residue" evidence="5">
    <location>
        <position position="713"/>
    </location>
</feature>
<name>A0A3E2HJZ6_SCYLI</name>
<dbReference type="SMART" id="SM00053">
    <property type="entry name" value="DYNc"/>
    <property type="match status" value="1"/>
</dbReference>
<feature type="non-terminal residue" evidence="5">
    <location>
        <position position="1"/>
    </location>
</feature>
<dbReference type="Gene3D" id="3.40.50.300">
    <property type="entry name" value="P-loop containing nucleotide triphosphate hydrolases"/>
    <property type="match status" value="1"/>
</dbReference>
<evidence type="ECO:0000313" key="5">
    <source>
        <dbReference type="EMBL" id="RFU33727.1"/>
    </source>
</evidence>
<dbReference type="PROSITE" id="PS51718">
    <property type="entry name" value="G_DYNAMIN_2"/>
    <property type="match status" value="1"/>
</dbReference>
<dbReference type="Proteomes" id="UP000258309">
    <property type="component" value="Unassembled WGS sequence"/>
</dbReference>
<dbReference type="GO" id="GO:0008017">
    <property type="term" value="F:microtubule binding"/>
    <property type="evidence" value="ECO:0007669"/>
    <property type="project" value="TreeGrafter"/>
</dbReference>
<feature type="domain" description="GED" evidence="3">
    <location>
        <begin position="625"/>
        <end position="713"/>
    </location>
</feature>
<dbReference type="Pfam" id="PF01031">
    <property type="entry name" value="Dynamin_M"/>
    <property type="match status" value="1"/>
</dbReference>
<dbReference type="PANTHER" id="PTHR11566:SF215">
    <property type="entry name" value="DYNAMIN GTPASE"/>
    <property type="match status" value="1"/>
</dbReference>
<dbReference type="InterPro" id="IPR022812">
    <property type="entry name" value="Dynamin"/>
</dbReference>
<dbReference type="PROSITE" id="PS51388">
    <property type="entry name" value="GED"/>
    <property type="match status" value="1"/>
</dbReference>